<gene>
    <name evidence="3" type="ORF">DKP76_17485</name>
</gene>
<organism evidence="3 4">
    <name type="scientific">Falsochrobactrum shanghaiense</name>
    <dbReference type="NCBI Taxonomy" id="2201899"/>
    <lineage>
        <taxon>Bacteria</taxon>
        <taxon>Pseudomonadati</taxon>
        <taxon>Pseudomonadota</taxon>
        <taxon>Alphaproteobacteria</taxon>
        <taxon>Hyphomicrobiales</taxon>
        <taxon>Brucellaceae</taxon>
        <taxon>Falsochrobactrum</taxon>
    </lineage>
</organism>
<feature type="compositionally biased region" description="Basic and acidic residues" evidence="1">
    <location>
        <begin position="1"/>
        <end position="13"/>
    </location>
</feature>
<comment type="caution">
    <text evidence="3">The sequence shown here is derived from an EMBL/GenBank/DDBJ whole genome shotgun (WGS) entry which is preliminary data.</text>
</comment>
<keyword evidence="2" id="KW-1133">Transmembrane helix</keyword>
<protein>
    <submittedName>
        <fullName evidence="3">Uncharacterized protein</fullName>
    </submittedName>
</protein>
<dbReference type="OrthoDB" id="8283114at2"/>
<sequence length="98" mass="10774">MMKTNRSDKRADADGWTETGEQVPGFGPLAAVMEKDTEAAGRGRAGFRESNMSDLLARTTGEETLAAKSTAQIWEGPAYLIWWLIIIAVMFIGYFVIS</sequence>
<dbReference type="AlphaFoldDB" id="A0A316J454"/>
<feature type="transmembrane region" description="Helical" evidence="2">
    <location>
        <begin position="78"/>
        <end position="97"/>
    </location>
</feature>
<evidence type="ECO:0000313" key="4">
    <source>
        <dbReference type="Proteomes" id="UP000245865"/>
    </source>
</evidence>
<evidence type="ECO:0000256" key="2">
    <source>
        <dbReference type="SAM" id="Phobius"/>
    </source>
</evidence>
<name>A0A316J454_9HYPH</name>
<keyword evidence="4" id="KW-1185">Reference proteome</keyword>
<keyword evidence="2" id="KW-0472">Membrane</keyword>
<accession>A0A316J454</accession>
<dbReference type="Proteomes" id="UP000245865">
    <property type="component" value="Unassembled WGS sequence"/>
</dbReference>
<dbReference type="RefSeq" id="WP_109707954.1">
    <property type="nucleotide sequence ID" value="NZ_QGDB01000010.1"/>
</dbReference>
<feature type="region of interest" description="Disordered" evidence="1">
    <location>
        <begin position="1"/>
        <end position="28"/>
    </location>
</feature>
<evidence type="ECO:0000313" key="3">
    <source>
        <dbReference type="EMBL" id="PWL16454.1"/>
    </source>
</evidence>
<dbReference type="EMBL" id="QGDB01000010">
    <property type="protein sequence ID" value="PWL16454.1"/>
    <property type="molecule type" value="Genomic_DNA"/>
</dbReference>
<keyword evidence="2" id="KW-0812">Transmembrane</keyword>
<evidence type="ECO:0000256" key="1">
    <source>
        <dbReference type="SAM" id="MobiDB-lite"/>
    </source>
</evidence>
<reference evidence="3 4" key="1">
    <citation type="submission" date="2018-05" db="EMBL/GenBank/DDBJ databases">
        <title>Comparative genomic sequence analysis between strain HN4 and CCM 8460T (Falsochrobactrum ovis) will provide more evidence to prove that HN4 is a new species of Falsochrobactrum.</title>
        <authorList>
            <person name="Lyu W."/>
            <person name="Sun L."/>
            <person name="Yao L."/>
        </authorList>
    </citation>
    <scope>NUCLEOTIDE SEQUENCE [LARGE SCALE GENOMIC DNA]</scope>
    <source>
        <strain evidence="3 4">HN4</strain>
    </source>
</reference>
<proteinExistence type="predicted"/>